<proteinExistence type="predicted"/>
<feature type="transmembrane region" description="Helical" evidence="1">
    <location>
        <begin position="94"/>
        <end position="112"/>
    </location>
</feature>
<keyword evidence="1" id="KW-0812">Transmembrane</keyword>
<dbReference type="PANTHER" id="PTHR33975">
    <property type="entry name" value="MYELIN-ASSOCIATED OLIGODENDROCYTE BASIC PROTEIN"/>
    <property type="match status" value="1"/>
</dbReference>
<keyword evidence="1" id="KW-0472">Membrane</keyword>
<dbReference type="InterPro" id="IPR053023">
    <property type="entry name" value="FLAP_modulator"/>
</dbReference>
<dbReference type="PANTHER" id="PTHR33975:SF2">
    <property type="entry name" value="MYELIN-ASSOCIATED OLIGODENDROCYTE BASIC PROTEIN"/>
    <property type="match status" value="1"/>
</dbReference>
<protein>
    <recommendedName>
        <fullName evidence="4">DUF1517 domain-containing protein</fullName>
    </recommendedName>
</protein>
<sequence>MQAPPSSLNANPALAARSGGRIGGSSFSAARSYGGASSSGMSHSYAGSSMRSAPALGGGPSYSFGWGLTPFGGYGGGYGVGSYSGGGGGGIGSLLLYGFIAAVAVSALSGFFKGSDDDVYDQSVTVSKLQVGLLGDARRLQKQLDRIAGRADTNTPSGLHYILQETVLQLIRNPEYVQYGATLTSRQRDVDRGEKKFNEISLEERSKFKEETLVNVGGRTRRQRYSQGPSGSVQEYIVITLVVAAQGKVELPKINNQESLVKALNKLAALRQEDVMAVEVLWTPEDEDDAYSRDEMLMDYPSLNNV</sequence>
<dbReference type="Proteomes" id="UP001314263">
    <property type="component" value="Unassembled WGS sequence"/>
</dbReference>
<evidence type="ECO:0000313" key="3">
    <source>
        <dbReference type="Proteomes" id="UP001314263"/>
    </source>
</evidence>
<dbReference type="PIRSF" id="PIRSF037221">
    <property type="entry name" value="DUF1517"/>
    <property type="match status" value="1"/>
</dbReference>
<keyword evidence="3" id="KW-1185">Reference proteome</keyword>
<dbReference type="InterPro" id="IPR010903">
    <property type="entry name" value="DUF1517"/>
</dbReference>
<dbReference type="Pfam" id="PF07466">
    <property type="entry name" value="DUF1517"/>
    <property type="match status" value="1"/>
</dbReference>
<accession>A0AAV1I909</accession>
<reference evidence="2 3" key="1">
    <citation type="submission" date="2023-10" db="EMBL/GenBank/DDBJ databases">
        <authorList>
            <person name="Maclean D."/>
            <person name="Macfadyen A."/>
        </authorList>
    </citation>
    <scope>NUCLEOTIDE SEQUENCE [LARGE SCALE GENOMIC DNA]</scope>
</reference>
<keyword evidence="1" id="KW-1133">Transmembrane helix</keyword>
<evidence type="ECO:0000256" key="1">
    <source>
        <dbReference type="SAM" id="Phobius"/>
    </source>
</evidence>
<name>A0AAV1I909_9CHLO</name>
<organism evidence="2 3">
    <name type="scientific">Coccomyxa viridis</name>
    <dbReference type="NCBI Taxonomy" id="1274662"/>
    <lineage>
        <taxon>Eukaryota</taxon>
        <taxon>Viridiplantae</taxon>
        <taxon>Chlorophyta</taxon>
        <taxon>core chlorophytes</taxon>
        <taxon>Trebouxiophyceae</taxon>
        <taxon>Trebouxiophyceae incertae sedis</taxon>
        <taxon>Coccomyxaceae</taxon>
        <taxon>Coccomyxa</taxon>
    </lineage>
</organism>
<evidence type="ECO:0008006" key="4">
    <source>
        <dbReference type="Google" id="ProtNLM"/>
    </source>
</evidence>
<dbReference type="EMBL" id="CAUYUE010000009">
    <property type="protein sequence ID" value="CAK0783858.1"/>
    <property type="molecule type" value="Genomic_DNA"/>
</dbReference>
<evidence type="ECO:0000313" key="2">
    <source>
        <dbReference type="EMBL" id="CAK0783858.1"/>
    </source>
</evidence>
<gene>
    <name evidence="2" type="ORF">CVIRNUC_007058</name>
</gene>
<dbReference type="AlphaFoldDB" id="A0AAV1I909"/>
<comment type="caution">
    <text evidence="2">The sequence shown here is derived from an EMBL/GenBank/DDBJ whole genome shotgun (WGS) entry which is preliminary data.</text>
</comment>